<organism evidence="12 13">
    <name type="scientific">Morella rubra</name>
    <name type="common">Chinese bayberry</name>
    <dbReference type="NCBI Taxonomy" id="262757"/>
    <lineage>
        <taxon>Eukaryota</taxon>
        <taxon>Viridiplantae</taxon>
        <taxon>Streptophyta</taxon>
        <taxon>Embryophyta</taxon>
        <taxon>Tracheophyta</taxon>
        <taxon>Spermatophyta</taxon>
        <taxon>Magnoliopsida</taxon>
        <taxon>eudicotyledons</taxon>
        <taxon>Gunneridae</taxon>
        <taxon>Pentapetalae</taxon>
        <taxon>rosids</taxon>
        <taxon>fabids</taxon>
        <taxon>Fagales</taxon>
        <taxon>Myricaceae</taxon>
        <taxon>Morella</taxon>
    </lineage>
</organism>
<dbReference type="PRINTS" id="PR00682">
    <property type="entry name" value="IPNSYNTHASE"/>
</dbReference>
<evidence type="ECO:0000256" key="10">
    <source>
        <dbReference type="RuleBase" id="RU003682"/>
    </source>
</evidence>
<evidence type="ECO:0000256" key="2">
    <source>
        <dbReference type="ARBA" id="ARBA00022723"/>
    </source>
</evidence>
<comment type="similarity">
    <text evidence="8">Belongs to the iron/ascorbate-dependent oxidoreductase family. GA2OX subfamily.</text>
</comment>
<dbReference type="PROSITE" id="PS51471">
    <property type="entry name" value="FE2OG_OXY"/>
    <property type="match status" value="1"/>
</dbReference>
<dbReference type="GO" id="GO:0046872">
    <property type="term" value="F:metal ion binding"/>
    <property type="evidence" value="ECO:0007669"/>
    <property type="project" value="UniProtKB-KW"/>
</dbReference>
<dbReference type="PANTHER" id="PTHR47990">
    <property type="entry name" value="2-OXOGLUTARATE (2OG) AND FE(II)-DEPENDENT OXYGENASE SUPERFAMILY PROTEIN-RELATED"/>
    <property type="match status" value="1"/>
</dbReference>
<dbReference type="Pfam" id="PF03171">
    <property type="entry name" value="2OG-FeII_Oxy"/>
    <property type="match status" value="1"/>
</dbReference>
<evidence type="ECO:0000256" key="8">
    <source>
        <dbReference type="ARBA" id="ARBA00061282"/>
    </source>
</evidence>
<dbReference type="EMBL" id="RXIC02000202">
    <property type="protein sequence ID" value="KAB1200197.1"/>
    <property type="molecule type" value="Genomic_DNA"/>
</dbReference>
<comment type="catalytic activity">
    <reaction evidence="7">
        <text>gibberellin A1 + 2-oxoglutarate + O2 = gibberellin A8 + succinate + CO2</text>
        <dbReference type="Rhea" id="RHEA:15005"/>
        <dbReference type="ChEBI" id="CHEBI:15379"/>
        <dbReference type="ChEBI" id="CHEBI:16526"/>
        <dbReference type="ChEBI" id="CHEBI:16810"/>
        <dbReference type="ChEBI" id="CHEBI:30031"/>
        <dbReference type="ChEBI" id="CHEBI:58524"/>
        <dbReference type="ChEBI" id="CHEBI:58594"/>
        <dbReference type="EC" id="1.14.11.13"/>
    </reaction>
</comment>
<keyword evidence="3 12" id="KW-0223">Dioxygenase</keyword>
<dbReference type="InterPro" id="IPR044861">
    <property type="entry name" value="IPNS-like_FE2OG_OXY"/>
</dbReference>
<dbReference type="OrthoDB" id="288590at2759"/>
<sequence length="340" mass="37901">MVVSSPTTIRTKKTKAVGIPTIDLSLNRSMLSELLVKACEEFGFFKVVNHGVSKEVIERMEEEGAEFFAKAAEEKQRAGPARPFGYGCKNIGPNGDMGELEYLLLHTNTHSISERSTSISNDPTKFSCAANNYVQAVRELACEILDLVAEGLWVHDKCVFSRLLRDVHSDSVLRLNHYPPVSDMISDWDPSPKLFQHQCKNSRVGFGEHSDPQILTILRSNDVGGLQIALHDGLWVPVPPDPSEFCVFVGDALQALTNGRFESVRHRALSNSVKPRMSMAYFGAPPLNAWISPLPELISSQKPSGYKPFTWDEYKKAAYSLRLGDSRLDLFMVRTADKTQ</sequence>
<gene>
    <name evidence="12" type="ORF">CJ030_MR0G007888</name>
</gene>
<evidence type="ECO:0000313" key="13">
    <source>
        <dbReference type="Proteomes" id="UP000516437"/>
    </source>
</evidence>
<dbReference type="SUPFAM" id="SSF51197">
    <property type="entry name" value="Clavaminate synthase-like"/>
    <property type="match status" value="1"/>
</dbReference>
<evidence type="ECO:0000313" key="12">
    <source>
        <dbReference type="EMBL" id="KAB1200197.1"/>
    </source>
</evidence>
<evidence type="ECO:0000256" key="1">
    <source>
        <dbReference type="ARBA" id="ARBA00004972"/>
    </source>
</evidence>
<dbReference type="SMR" id="A0A6A1UK73"/>
<evidence type="ECO:0000259" key="11">
    <source>
        <dbReference type="PROSITE" id="PS51471"/>
    </source>
</evidence>
<dbReference type="InterPro" id="IPR005123">
    <property type="entry name" value="Oxoglu/Fe-dep_dioxygenase_dom"/>
</dbReference>
<evidence type="ECO:0000256" key="9">
    <source>
        <dbReference type="ARBA" id="ARBA00066708"/>
    </source>
</evidence>
<keyword evidence="2 10" id="KW-0479">Metal-binding</keyword>
<name>A0A6A1UK73_9ROSI</name>
<keyword evidence="4 10" id="KW-0560">Oxidoreductase</keyword>
<accession>A0A6A1UK73</accession>
<keyword evidence="13" id="KW-1185">Reference proteome</keyword>
<proteinExistence type="inferred from homology"/>
<evidence type="ECO:0000256" key="5">
    <source>
        <dbReference type="ARBA" id="ARBA00023004"/>
    </source>
</evidence>
<dbReference type="Pfam" id="PF14226">
    <property type="entry name" value="DIOX_N"/>
    <property type="match status" value="1"/>
</dbReference>
<evidence type="ECO:0000256" key="7">
    <source>
        <dbReference type="ARBA" id="ARBA00052204"/>
    </source>
</evidence>
<feature type="domain" description="Fe2OG dioxygenase" evidence="11">
    <location>
        <begin position="168"/>
        <end position="285"/>
    </location>
</feature>
<dbReference type="InterPro" id="IPR027443">
    <property type="entry name" value="IPNS-like_sf"/>
</dbReference>
<comment type="pathway">
    <text evidence="6">Plant hormone biosynthesis; gibberellin biosynthesis.</text>
</comment>
<dbReference type="EC" id="1.14.11.13" evidence="9"/>
<evidence type="ECO:0000256" key="3">
    <source>
        <dbReference type="ARBA" id="ARBA00022964"/>
    </source>
</evidence>
<dbReference type="FunFam" id="2.60.120.330:FF:000025">
    <property type="entry name" value="Gibberellin 2-beta-dioxygenase 2"/>
    <property type="match status" value="1"/>
</dbReference>
<dbReference type="GO" id="GO:0045543">
    <property type="term" value="F:gibberellin 2-beta-dioxygenase activity"/>
    <property type="evidence" value="ECO:0007669"/>
    <property type="project" value="UniProtKB-EC"/>
</dbReference>
<dbReference type="InterPro" id="IPR050231">
    <property type="entry name" value="Iron_ascorbate_oxido_reductase"/>
</dbReference>
<reference evidence="12 13" key="1">
    <citation type="journal article" date="2019" name="Plant Biotechnol. J.">
        <title>The red bayberry genome and genetic basis of sex determination.</title>
        <authorList>
            <person name="Jia H.M."/>
            <person name="Jia H.J."/>
            <person name="Cai Q.L."/>
            <person name="Wang Y."/>
            <person name="Zhao H.B."/>
            <person name="Yang W.F."/>
            <person name="Wang G.Y."/>
            <person name="Li Y.H."/>
            <person name="Zhan D.L."/>
            <person name="Shen Y.T."/>
            <person name="Niu Q.F."/>
            <person name="Chang L."/>
            <person name="Qiu J."/>
            <person name="Zhao L."/>
            <person name="Xie H.B."/>
            <person name="Fu W.Y."/>
            <person name="Jin J."/>
            <person name="Li X.W."/>
            <person name="Jiao Y."/>
            <person name="Zhou C.C."/>
            <person name="Tu T."/>
            <person name="Chai C.Y."/>
            <person name="Gao J.L."/>
            <person name="Fan L.J."/>
            <person name="van de Weg E."/>
            <person name="Wang J.Y."/>
            <person name="Gao Z.S."/>
        </authorList>
    </citation>
    <scope>NUCLEOTIDE SEQUENCE [LARGE SCALE GENOMIC DNA]</scope>
    <source>
        <tissue evidence="12">Leaves</tissue>
    </source>
</reference>
<protein>
    <recommendedName>
        <fullName evidence="9">gibberellin 2beta-dioxygenase</fullName>
        <ecNumber evidence="9">1.14.11.13</ecNumber>
    </recommendedName>
</protein>
<evidence type="ECO:0000256" key="6">
    <source>
        <dbReference type="ARBA" id="ARBA00037909"/>
    </source>
</evidence>
<dbReference type="Proteomes" id="UP000516437">
    <property type="component" value="Unassembled WGS sequence"/>
</dbReference>
<dbReference type="Gene3D" id="2.60.120.330">
    <property type="entry name" value="B-lactam Antibiotic, Isopenicillin N Synthase, Chain"/>
    <property type="match status" value="1"/>
</dbReference>
<dbReference type="AlphaFoldDB" id="A0A6A1UK73"/>
<dbReference type="InterPro" id="IPR026992">
    <property type="entry name" value="DIOX_N"/>
</dbReference>
<evidence type="ECO:0000256" key="4">
    <source>
        <dbReference type="ARBA" id="ARBA00023002"/>
    </source>
</evidence>
<dbReference type="GO" id="GO:0009685">
    <property type="term" value="P:gibberellin metabolic process"/>
    <property type="evidence" value="ECO:0007669"/>
    <property type="project" value="UniProtKB-ARBA"/>
</dbReference>
<comment type="caution">
    <text evidence="12">The sequence shown here is derived from an EMBL/GenBank/DDBJ whole genome shotgun (WGS) entry which is preliminary data.</text>
</comment>
<comment type="pathway">
    <text evidence="1">Hormone biosynthesis.</text>
</comment>
<keyword evidence="5 10" id="KW-0408">Iron</keyword>